<evidence type="ECO:0000256" key="3">
    <source>
        <dbReference type="ARBA" id="ARBA00023163"/>
    </source>
</evidence>
<dbReference type="SUPFAM" id="SSF48498">
    <property type="entry name" value="Tetracyclin repressor-like, C-terminal domain"/>
    <property type="match status" value="1"/>
</dbReference>
<dbReference type="InterPro" id="IPR009057">
    <property type="entry name" value="Homeodomain-like_sf"/>
</dbReference>
<dbReference type="Gene3D" id="1.10.357.10">
    <property type="entry name" value="Tetracycline Repressor, domain 2"/>
    <property type="match status" value="1"/>
</dbReference>
<sequence length="199" mass="21560">MVKPSARDRLLASANELFYGEGVQTVGIDRIIEHAGVAKASLYNSFGNKEGLVCAYLRFRNERTRDRITRTLTRFRTPREKLLGIFDAQGETIAAADYNGCAFQRASAEVPNDSGIGREVDNYRSWLRDLMARLATEGGYADPDGIARQLQLLYDGVPVAARMDRDPTAATTARAIAEAVLASAPLAAPAQSEPAAVLA</sequence>
<protein>
    <submittedName>
        <fullName evidence="6">TetR/AcrR family transcriptional regulator</fullName>
    </submittedName>
</protein>
<reference evidence="6 7" key="1">
    <citation type="submission" date="2021-01" db="EMBL/GenBank/DDBJ databases">
        <title>Streptomyces acididurans sp. nov., isolated from a peat swamp forest soil.</title>
        <authorList>
            <person name="Chantavorakit T."/>
            <person name="Duangmal K."/>
        </authorList>
    </citation>
    <scope>NUCLEOTIDE SEQUENCE [LARGE SCALE GENOMIC DNA]</scope>
    <source>
        <strain evidence="6 7">KK5PA1</strain>
    </source>
</reference>
<dbReference type="SUPFAM" id="SSF46689">
    <property type="entry name" value="Homeodomain-like"/>
    <property type="match status" value="1"/>
</dbReference>
<evidence type="ECO:0000256" key="1">
    <source>
        <dbReference type="ARBA" id="ARBA00023015"/>
    </source>
</evidence>
<evidence type="ECO:0000256" key="2">
    <source>
        <dbReference type="ARBA" id="ARBA00023125"/>
    </source>
</evidence>
<evidence type="ECO:0000259" key="5">
    <source>
        <dbReference type="PROSITE" id="PS50977"/>
    </source>
</evidence>
<proteinExistence type="predicted"/>
<dbReference type="EMBL" id="JADKYB010000005">
    <property type="protein sequence ID" value="MBM9505250.1"/>
    <property type="molecule type" value="Genomic_DNA"/>
</dbReference>
<comment type="caution">
    <text evidence="6">The sequence shown here is derived from an EMBL/GenBank/DDBJ whole genome shotgun (WGS) entry which is preliminary data.</text>
</comment>
<dbReference type="PROSITE" id="PS50977">
    <property type="entry name" value="HTH_TETR_2"/>
    <property type="match status" value="1"/>
</dbReference>
<evidence type="ECO:0000256" key="4">
    <source>
        <dbReference type="PROSITE-ProRule" id="PRU00335"/>
    </source>
</evidence>
<evidence type="ECO:0000313" key="6">
    <source>
        <dbReference type="EMBL" id="MBM9505250.1"/>
    </source>
</evidence>
<feature type="domain" description="HTH tetR-type" evidence="5">
    <location>
        <begin position="4"/>
        <end position="64"/>
    </location>
</feature>
<keyword evidence="2 4" id="KW-0238">DNA-binding</keyword>
<dbReference type="PANTHER" id="PTHR47506">
    <property type="entry name" value="TRANSCRIPTIONAL REGULATORY PROTEIN"/>
    <property type="match status" value="1"/>
</dbReference>
<dbReference type="InterPro" id="IPR036271">
    <property type="entry name" value="Tet_transcr_reg_TetR-rel_C_sf"/>
</dbReference>
<organism evidence="6 7">
    <name type="scientific">Actinacidiphila acididurans</name>
    <dbReference type="NCBI Taxonomy" id="2784346"/>
    <lineage>
        <taxon>Bacteria</taxon>
        <taxon>Bacillati</taxon>
        <taxon>Actinomycetota</taxon>
        <taxon>Actinomycetes</taxon>
        <taxon>Kitasatosporales</taxon>
        <taxon>Streptomycetaceae</taxon>
        <taxon>Actinacidiphila</taxon>
    </lineage>
</organism>
<gene>
    <name evidence="6" type="ORF">ITX44_11970</name>
</gene>
<dbReference type="PRINTS" id="PR00455">
    <property type="entry name" value="HTHTETR"/>
</dbReference>
<dbReference type="InterPro" id="IPR001647">
    <property type="entry name" value="HTH_TetR"/>
</dbReference>
<dbReference type="Pfam" id="PF00440">
    <property type="entry name" value="TetR_N"/>
    <property type="match status" value="1"/>
</dbReference>
<accession>A0ABS2TSL6</accession>
<name>A0ABS2TSL6_9ACTN</name>
<feature type="DNA-binding region" description="H-T-H motif" evidence="4">
    <location>
        <begin position="27"/>
        <end position="46"/>
    </location>
</feature>
<dbReference type="Proteomes" id="UP000749040">
    <property type="component" value="Unassembled WGS sequence"/>
</dbReference>
<evidence type="ECO:0000313" key="7">
    <source>
        <dbReference type="Proteomes" id="UP000749040"/>
    </source>
</evidence>
<keyword evidence="7" id="KW-1185">Reference proteome</keyword>
<dbReference type="PANTHER" id="PTHR47506:SF6">
    <property type="entry name" value="HTH-TYPE TRANSCRIPTIONAL REPRESSOR NEMR"/>
    <property type="match status" value="1"/>
</dbReference>
<keyword evidence="3" id="KW-0804">Transcription</keyword>
<keyword evidence="1" id="KW-0805">Transcription regulation</keyword>